<accession>A0A1Q8Q5I4</accession>
<proteinExistence type="predicted"/>
<organism evidence="1 2">
    <name type="scientific">Domibacillus antri</name>
    <dbReference type="NCBI Taxonomy" id="1714264"/>
    <lineage>
        <taxon>Bacteria</taxon>
        <taxon>Bacillati</taxon>
        <taxon>Bacillota</taxon>
        <taxon>Bacilli</taxon>
        <taxon>Bacillales</taxon>
        <taxon>Bacillaceae</taxon>
        <taxon>Domibacillus</taxon>
    </lineage>
</organism>
<sequence>MIEKIWTRIIECEGEIFTQKKGKEFSYSIKGNTLFLSTTNRSISKQVIEHALEFVPLEKKTPLQHLQAPSYLYGNLMDDRIRKHDW</sequence>
<keyword evidence="2" id="KW-1185">Reference proteome</keyword>
<dbReference type="EMBL" id="MSDU01000016">
    <property type="protein sequence ID" value="OLN22606.1"/>
    <property type="molecule type" value="Genomic_DNA"/>
</dbReference>
<name>A0A1Q8Q5I4_9BACI</name>
<dbReference type="RefSeq" id="WP_075398388.1">
    <property type="nucleotide sequence ID" value="NZ_MSDU01000016.1"/>
</dbReference>
<evidence type="ECO:0000313" key="2">
    <source>
        <dbReference type="Proteomes" id="UP000185568"/>
    </source>
</evidence>
<protein>
    <submittedName>
        <fullName evidence="1">Uncharacterized protein</fullName>
    </submittedName>
</protein>
<gene>
    <name evidence="1" type="ORF">BTO30_08745</name>
</gene>
<dbReference type="OrthoDB" id="1930924at2"/>
<reference evidence="1 2" key="1">
    <citation type="submission" date="2016-12" db="EMBL/GenBank/DDBJ databases">
        <title>Domibacillus antri genome sequencing.</title>
        <authorList>
            <person name="Verma A."/>
            <person name="Krishnamurthi S."/>
        </authorList>
    </citation>
    <scope>NUCLEOTIDE SEQUENCE [LARGE SCALE GENOMIC DNA]</scope>
    <source>
        <strain evidence="1 2">XD80</strain>
    </source>
</reference>
<comment type="caution">
    <text evidence="1">The sequence shown here is derived from an EMBL/GenBank/DDBJ whole genome shotgun (WGS) entry which is preliminary data.</text>
</comment>
<dbReference type="AlphaFoldDB" id="A0A1Q8Q5I4"/>
<evidence type="ECO:0000313" key="1">
    <source>
        <dbReference type="EMBL" id="OLN22606.1"/>
    </source>
</evidence>
<dbReference type="Proteomes" id="UP000185568">
    <property type="component" value="Unassembled WGS sequence"/>
</dbReference>